<keyword evidence="3" id="KW-0479">Metal-binding</keyword>
<evidence type="ECO:0000313" key="9">
    <source>
        <dbReference type="EMBL" id="GAH40021.1"/>
    </source>
</evidence>
<dbReference type="InterPro" id="IPR001357">
    <property type="entry name" value="BRCT_dom"/>
</dbReference>
<sequence>MSRFLFGLGIVNIGEKAAYILAQKFGTVDRLMAAGQDDLEAIHEVGTVMADSVLEFFKDPSTKELITKFKKAGVNGKEFFEEKGKELEGKKFVFTGELKLMARSQASAQVKKLGGDVVSSISKNTDYVVVGESPGSKYKKALDLGVKILSEEQFSSLMSNRV</sequence>
<dbReference type="AlphaFoldDB" id="X1F329"/>
<evidence type="ECO:0000256" key="7">
    <source>
        <dbReference type="ARBA" id="ARBA00023204"/>
    </source>
</evidence>
<gene>
    <name evidence="9" type="ORF">S03H2_24604</name>
</gene>
<organism evidence="9">
    <name type="scientific">marine sediment metagenome</name>
    <dbReference type="NCBI Taxonomy" id="412755"/>
    <lineage>
        <taxon>unclassified sequences</taxon>
        <taxon>metagenomes</taxon>
        <taxon>ecological metagenomes</taxon>
    </lineage>
</organism>
<evidence type="ECO:0000256" key="2">
    <source>
        <dbReference type="ARBA" id="ARBA00022705"/>
    </source>
</evidence>
<accession>X1F329</accession>
<evidence type="ECO:0000259" key="8">
    <source>
        <dbReference type="PROSITE" id="PS50172"/>
    </source>
</evidence>
<keyword evidence="4" id="KW-0227">DNA damage</keyword>
<dbReference type="Pfam" id="PF12826">
    <property type="entry name" value="HHH_2"/>
    <property type="match status" value="1"/>
</dbReference>
<dbReference type="InterPro" id="IPR010994">
    <property type="entry name" value="RuvA_2-like"/>
</dbReference>
<dbReference type="FunFam" id="1.10.150.20:FF:000006">
    <property type="entry name" value="DNA ligase"/>
    <property type="match status" value="1"/>
</dbReference>
<keyword evidence="7" id="KW-0234">DNA repair</keyword>
<evidence type="ECO:0000256" key="3">
    <source>
        <dbReference type="ARBA" id="ARBA00022723"/>
    </source>
</evidence>
<dbReference type="Pfam" id="PF00533">
    <property type="entry name" value="BRCT"/>
    <property type="match status" value="1"/>
</dbReference>
<evidence type="ECO:0000256" key="4">
    <source>
        <dbReference type="ARBA" id="ARBA00022763"/>
    </source>
</evidence>
<comment type="caution">
    <text evidence="9">The sequence shown here is derived from an EMBL/GenBank/DDBJ whole genome shotgun (WGS) entry which is preliminary data.</text>
</comment>
<keyword evidence="6" id="KW-0520">NAD</keyword>
<dbReference type="GO" id="GO:0006281">
    <property type="term" value="P:DNA repair"/>
    <property type="evidence" value="ECO:0007669"/>
    <property type="project" value="UniProtKB-KW"/>
</dbReference>
<keyword evidence="5" id="KW-0862">Zinc</keyword>
<reference evidence="9" key="1">
    <citation type="journal article" date="2014" name="Front. Microbiol.">
        <title>High frequency of phylogenetically diverse reductive dehalogenase-homologous genes in deep subseafloor sedimentary metagenomes.</title>
        <authorList>
            <person name="Kawai M."/>
            <person name="Futagami T."/>
            <person name="Toyoda A."/>
            <person name="Takaki Y."/>
            <person name="Nishi S."/>
            <person name="Hori S."/>
            <person name="Arai W."/>
            <person name="Tsubouchi T."/>
            <person name="Morono Y."/>
            <person name="Uchiyama I."/>
            <person name="Ito T."/>
            <person name="Fujiyama A."/>
            <person name="Inagaki F."/>
            <person name="Takami H."/>
        </authorList>
    </citation>
    <scope>NUCLEOTIDE SEQUENCE</scope>
    <source>
        <strain evidence="9">Expedition CK06-06</strain>
    </source>
</reference>
<dbReference type="PROSITE" id="PS50172">
    <property type="entry name" value="BRCT"/>
    <property type="match status" value="1"/>
</dbReference>
<name>X1F329_9ZZZZ</name>
<feature type="domain" description="BRCT" evidence="8">
    <location>
        <begin position="82"/>
        <end position="162"/>
    </location>
</feature>
<proteinExistence type="predicted"/>
<evidence type="ECO:0000256" key="6">
    <source>
        <dbReference type="ARBA" id="ARBA00023027"/>
    </source>
</evidence>
<keyword evidence="2" id="KW-0235">DNA replication</keyword>
<dbReference type="SUPFAM" id="SSF52113">
    <property type="entry name" value="BRCT domain"/>
    <property type="match status" value="1"/>
</dbReference>
<dbReference type="SMART" id="SM00292">
    <property type="entry name" value="BRCT"/>
    <property type="match status" value="1"/>
</dbReference>
<dbReference type="CDD" id="cd17748">
    <property type="entry name" value="BRCT_DNA_ligase_like"/>
    <property type="match status" value="1"/>
</dbReference>
<evidence type="ECO:0000256" key="5">
    <source>
        <dbReference type="ARBA" id="ARBA00022833"/>
    </source>
</evidence>
<dbReference type="InterPro" id="IPR041663">
    <property type="entry name" value="DisA/LigA_HHH"/>
</dbReference>
<dbReference type="EMBL" id="BARU01013714">
    <property type="protein sequence ID" value="GAH40021.1"/>
    <property type="molecule type" value="Genomic_DNA"/>
</dbReference>
<evidence type="ECO:0000256" key="1">
    <source>
        <dbReference type="ARBA" id="ARBA00022598"/>
    </source>
</evidence>
<dbReference type="GO" id="GO:0046872">
    <property type="term" value="F:metal ion binding"/>
    <property type="evidence" value="ECO:0007669"/>
    <property type="project" value="UniProtKB-KW"/>
</dbReference>
<dbReference type="SUPFAM" id="SSF47781">
    <property type="entry name" value="RuvA domain 2-like"/>
    <property type="match status" value="1"/>
</dbReference>
<dbReference type="GO" id="GO:0016874">
    <property type="term" value="F:ligase activity"/>
    <property type="evidence" value="ECO:0007669"/>
    <property type="project" value="UniProtKB-KW"/>
</dbReference>
<dbReference type="Gene3D" id="3.40.50.10190">
    <property type="entry name" value="BRCT domain"/>
    <property type="match status" value="1"/>
</dbReference>
<dbReference type="Gene3D" id="1.10.150.20">
    <property type="entry name" value="5' to 3' exonuclease, C-terminal subdomain"/>
    <property type="match status" value="1"/>
</dbReference>
<protein>
    <recommendedName>
        <fullName evidence="8">BRCT domain-containing protein</fullName>
    </recommendedName>
</protein>
<dbReference type="InterPro" id="IPR036420">
    <property type="entry name" value="BRCT_dom_sf"/>
</dbReference>
<keyword evidence="1" id="KW-0436">Ligase</keyword>
<dbReference type="GO" id="GO:0006260">
    <property type="term" value="P:DNA replication"/>
    <property type="evidence" value="ECO:0007669"/>
    <property type="project" value="UniProtKB-KW"/>
</dbReference>